<reference evidence="3 4" key="1">
    <citation type="submission" date="2023-12" db="EMBL/GenBank/DDBJ databases">
        <title>Gut-associated functions are favored during microbiome assembly across C. elegans life.</title>
        <authorList>
            <person name="Zimmermann J."/>
        </authorList>
    </citation>
    <scope>NUCLEOTIDE SEQUENCE [LARGE SCALE GENOMIC DNA]</scope>
    <source>
        <strain evidence="3 4">JUb134</strain>
    </source>
</reference>
<dbReference type="EMBL" id="JBBGZA010000001">
    <property type="protein sequence ID" value="MEJ5094701.1"/>
    <property type="molecule type" value="Genomic_DNA"/>
</dbReference>
<evidence type="ECO:0000313" key="4">
    <source>
        <dbReference type="Proteomes" id="UP001380365"/>
    </source>
</evidence>
<feature type="coiled-coil region" evidence="1">
    <location>
        <begin position="122"/>
        <end position="149"/>
    </location>
</feature>
<sequence length="287" mass="31789">MSLEDEAVSDPSGLPDGEAGGQDEINERIAVVFATGGSSALVFNLNILSVLRTEEDRSAYLNAVAMAMTPDRIDPKLWERWLGGGPGPYERSAPKRPTTHGQSISRDLQRQSQTVTRADYDVTKAKESLQRAQERVDLAEAALVKAKADDQATLQSAVYKALRSEMEPMFAMGPAWAIMRALSGAVPSDEMADELRFERNEQKRSELEARVRKERRAETAQIMSVLYAWVGDYAFERSLRDAILDVVKNYEKLAAPRSSQDMQSFKRAGVVPGEAAWDRGEVLDGFS</sequence>
<dbReference type="Proteomes" id="UP001380365">
    <property type="component" value="Unassembled WGS sequence"/>
</dbReference>
<organism evidence="3 4">
    <name type="scientific">Sphingomonas molluscorum</name>
    <dbReference type="NCBI Taxonomy" id="418184"/>
    <lineage>
        <taxon>Bacteria</taxon>
        <taxon>Pseudomonadati</taxon>
        <taxon>Pseudomonadota</taxon>
        <taxon>Alphaproteobacteria</taxon>
        <taxon>Sphingomonadales</taxon>
        <taxon>Sphingomonadaceae</taxon>
        <taxon>Sphingomonas</taxon>
    </lineage>
</organism>
<name>A0ABU8Q4P2_9SPHN</name>
<gene>
    <name evidence="3" type="ORF">WH159_09135</name>
</gene>
<comment type="caution">
    <text evidence="3">The sequence shown here is derived from an EMBL/GenBank/DDBJ whole genome shotgun (WGS) entry which is preliminary data.</text>
</comment>
<evidence type="ECO:0000256" key="2">
    <source>
        <dbReference type="SAM" id="MobiDB-lite"/>
    </source>
</evidence>
<accession>A0ABU8Q4P2</accession>
<dbReference type="RefSeq" id="WP_132883569.1">
    <property type="nucleotide sequence ID" value="NZ_JBBGZA010000001.1"/>
</dbReference>
<keyword evidence="4" id="KW-1185">Reference proteome</keyword>
<evidence type="ECO:0000313" key="3">
    <source>
        <dbReference type="EMBL" id="MEJ5094701.1"/>
    </source>
</evidence>
<feature type="region of interest" description="Disordered" evidence="2">
    <location>
        <begin position="1"/>
        <end position="21"/>
    </location>
</feature>
<feature type="region of interest" description="Disordered" evidence="2">
    <location>
        <begin position="84"/>
        <end position="114"/>
    </location>
</feature>
<protein>
    <submittedName>
        <fullName evidence="3">Uncharacterized protein</fullName>
    </submittedName>
</protein>
<proteinExistence type="predicted"/>
<keyword evidence="1" id="KW-0175">Coiled coil</keyword>
<feature type="compositionally biased region" description="Polar residues" evidence="2">
    <location>
        <begin position="99"/>
        <end position="114"/>
    </location>
</feature>
<evidence type="ECO:0000256" key="1">
    <source>
        <dbReference type="SAM" id="Coils"/>
    </source>
</evidence>